<keyword evidence="3" id="KW-0732">Signal</keyword>
<dbReference type="EMBL" id="SMUW01000037">
    <property type="protein sequence ID" value="TDK41853.1"/>
    <property type="molecule type" value="Genomic_DNA"/>
</dbReference>
<feature type="transmembrane region" description="Helical" evidence="4">
    <location>
        <begin position="23"/>
        <end position="43"/>
    </location>
</feature>
<evidence type="ECO:0000256" key="3">
    <source>
        <dbReference type="ARBA" id="ARBA00022729"/>
    </source>
</evidence>
<dbReference type="RefSeq" id="WP_133391916.1">
    <property type="nucleotide sequence ID" value="NZ_SMUW01000037.1"/>
</dbReference>
<dbReference type="AlphaFoldDB" id="A0A4R5US33"/>
<dbReference type="InterPro" id="IPR018900">
    <property type="entry name" value="Curli_CsgE"/>
</dbReference>
<comment type="function">
    <text evidence="1">May be involved in the biogenesis of curli organelles.</text>
</comment>
<reference evidence="5 6" key="1">
    <citation type="submission" date="2019-03" db="EMBL/GenBank/DDBJ databases">
        <title>Algoriphagus aquimaris sp. nov., isolated form marine sediment in Pohang, Korea.</title>
        <authorList>
            <person name="Kim J."/>
            <person name="Yoon S.-H."/>
            <person name="Lee S.-S."/>
        </authorList>
    </citation>
    <scope>NUCLEOTIDE SEQUENCE [LARGE SCALE GENOMIC DNA]</scope>
    <source>
        <strain evidence="5 6">F21</strain>
    </source>
</reference>
<organism evidence="5 6">
    <name type="scientific">Algoriphagus formosus</name>
    <dbReference type="NCBI Taxonomy" id="2007308"/>
    <lineage>
        <taxon>Bacteria</taxon>
        <taxon>Pseudomonadati</taxon>
        <taxon>Bacteroidota</taxon>
        <taxon>Cytophagia</taxon>
        <taxon>Cytophagales</taxon>
        <taxon>Cyclobacteriaceae</taxon>
        <taxon>Algoriphagus</taxon>
    </lineage>
</organism>
<dbReference type="Pfam" id="PF10627">
    <property type="entry name" value="CsgE"/>
    <property type="match status" value="1"/>
</dbReference>
<keyword evidence="4" id="KW-1133">Transmembrane helix</keyword>
<evidence type="ECO:0000313" key="5">
    <source>
        <dbReference type="EMBL" id="TDK41853.1"/>
    </source>
</evidence>
<accession>A0A4R5US33</accession>
<comment type="caution">
    <text evidence="5">The sequence shown here is derived from an EMBL/GenBank/DDBJ whole genome shotgun (WGS) entry which is preliminary data.</text>
</comment>
<keyword evidence="4" id="KW-0472">Membrane</keyword>
<gene>
    <name evidence="5" type="ORF">E1898_17910</name>
</gene>
<evidence type="ECO:0000256" key="2">
    <source>
        <dbReference type="ARBA" id="ARBA00014024"/>
    </source>
</evidence>
<sequence>MENSLLIDLFILNFNKSALMTRLWIYFRISIFIFCFSTSFAWAQSDTTRIALDTAKKEATIQELQTLLESIKKQETQKSSSEVVLEIDGLLIDDTKTKSGRDFYDFFYRDWVAPPEASNYSIFIVEKPFRLNTTTIEISINEITVFQSFLQPRTDIVEELAKQSIGITQQYLIQYEELVRQLDGEERKGTGIF</sequence>
<proteinExistence type="predicted"/>
<evidence type="ECO:0000256" key="4">
    <source>
        <dbReference type="SAM" id="Phobius"/>
    </source>
</evidence>
<keyword evidence="4" id="KW-0812">Transmembrane</keyword>
<keyword evidence="6" id="KW-1185">Reference proteome</keyword>
<protein>
    <recommendedName>
        <fullName evidence="2">Curli production assembly/transport component CsgE</fullName>
    </recommendedName>
</protein>
<evidence type="ECO:0000256" key="1">
    <source>
        <dbReference type="ARBA" id="ARBA00003989"/>
    </source>
</evidence>
<evidence type="ECO:0000313" key="6">
    <source>
        <dbReference type="Proteomes" id="UP000295438"/>
    </source>
</evidence>
<dbReference type="Proteomes" id="UP000295438">
    <property type="component" value="Unassembled WGS sequence"/>
</dbReference>
<name>A0A4R5US33_9BACT</name>